<feature type="coiled-coil region" evidence="1">
    <location>
        <begin position="257"/>
        <end position="291"/>
    </location>
</feature>
<reference evidence="3" key="1">
    <citation type="submission" date="2021-01" db="EMBL/GenBank/DDBJ databases">
        <authorList>
            <consortium name="Genoscope - CEA"/>
            <person name="William W."/>
        </authorList>
    </citation>
    <scope>NUCLEOTIDE SEQUENCE</scope>
</reference>
<proteinExistence type="predicted"/>
<sequence length="359" mass="41181">MRIVILVLLSMALCKMGTDPKIVLAEIDDHHMGKTFLNAIQISLATGSPVHEIQSYINNIRFMLEQEQKDADLYIQSTQASCNRLLHDFSTNLAYHQSQLKAHQKIVEENTNNLQRSLNKIAEVSVEIEENTKKTNAGQSERDLQYAEFQSKIKDHTEAIAAIDEAYALIEHLSSGSSFIQVKGRFNKVLQRLQNQSTGLLFQPILTMMTQLSSKSDSDTAKKVLQLLANLRVQIVESKGNDESIEKQQSLNWQQFLSDLTNEKNTLSDQRQNLEQAILNYQSIIEESEGKVEYHAAEVERNQSNLEGQDQWCRQQQDIYQMETQSRVSTQDLISRISDHIQDKIVTLKEYLRERLQLN</sequence>
<evidence type="ECO:0000313" key="3">
    <source>
        <dbReference type="EMBL" id="CAD8085104.1"/>
    </source>
</evidence>
<name>A0A8S1NEG8_PARPR</name>
<dbReference type="AlphaFoldDB" id="A0A8S1NEG8"/>
<evidence type="ECO:0008006" key="5">
    <source>
        <dbReference type="Google" id="ProtNLM"/>
    </source>
</evidence>
<dbReference type="Proteomes" id="UP000688137">
    <property type="component" value="Unassembled WGS sequence"/>
</dbReference>
<feature type="signal peptide" evidence="2">
    <location>
        <begin position="1"/>
        <end position="17"/>
    </location>
</feature>
<evidence type="ECO:0000256" key="1">
    <source>
        <dbReference type="SAM" id="Coils"/>
    </source>
</evidence>
<protein>
    <recommendedName>
        <fullName evidence="5">Trichocyst matrix protein</fullName>
    </recommendedName>
</protein>
<keyword evidence="4" id="KW-1185">Reference proteome</keyword>
<comment type="caution">
    <text evidence="3">The sequence shown here is derived from an EMBL/GenBank/DDBJ whole genome shotgun (WGS) entry which is preliminary data.</text>
</comment>
<feature type="chain" id="PRO_5035876436" description="Trichocyst matrix protein" evidence="2">
    <location>
        <begin position="18"/>
        <end position="359"/>
    </location>
</feature>
<evidence type="ECO:0000313" key="4">
    <source>
        <dbReference type="Proteomes" id="UP000688137"/>
    </source>
</evidence>
<accession>A0A8S1NEG8</accession>
<keyword evidence="2" id="KW-0732">Signal</keyword>
<organism evidence="3 4">
    <name type="scientific">Paramecium primaurelia</name>
    <dbReference type="NCBI Taxonomy" id="5886"/>
    <lineage>
        <taxon>Eukaryota</taxon>
        <taxon>Sar</taxon>
        <taxon>Alveolata</taxon>
        <taxon>Ciliophora</taxon>
        <taxon>Intramacronucleata</taxon>
        <taxon>Oligohymenophorea</taxon>
        <taxon>Peniculida</taxon>
        <taxon>Parameciidae</taxon>
        <taxon>Paramecium</taxon>
    </lineage>
</organism>
<dbReference type="EMBL" id="CAJJDM010000076">
    <property type="protein sequence ID" value="CAD8085104.1"/>
    <property type="molecule type" value="Genomic_DNA"/>
</dbReference>
<keyword evidence="1" id="KW-0175">Coiled coil</keyword>
<gene>
    <name evidence="3" type="ORF">PPRIM_AZ9-3.1.T0730147</name>
</gene>
<evidence type="ECO:0000256" key="2">
    <source>
        <dbReference type="SAM" id="SignalP"/>
    </source>
</evidence>